<gene>
    <name evidence="3" type="ORF">M0812_11881</name>
</gene>
<sequence>MSKLRHLRKTNIKTTFRFALILVSDLMIKDNLVYLKYKRGSQTGTTRKVYVNELNYARFYEERAINCTFFENKKKKGVFDRKILTISLKVIGQNAKNSKKRSKESTIGRVSVDISKFLNQKEPTLNMYKFNVPKSNSKNITITPFLLMCFQVSEQKTRQRLTPLLMDEQIKEKLILYLQNLEKKGQTNQNEEKKTNQNEQQSSLVPIYKEYTDFTDFTAVSNSDSDVIADEGIAFDDNFMRTLSKDEKLKIVQNHINQNKKMDQSTTNEKENEKEKEKEIENEKEKDKEKKKKKSQRNEKKNSTEKKEKKKKYTKISKNPQKKTRAK</sequence>
<evidence type="ECO:0000256" key="1">
    <source>
        <dbReference type="SAM" id="MobiDB-lite"/>
    </source>
</evidence>
<feature type="domain" description="C2 NT-type" evidence="2">
    <location>
        <begin position="4"/>
        <end position="150"/>
    </location>
</feature>
<feature type="compositionally biased region" description="Basic and acidic residues" evidence="1">
    <location>
        <begin position="296"/>
        <end position="307"/>
    </location>
</feature>
<feature type="compositionally biased region" description="Basic and acidic residues" evidence="1">
    <location>
        <begin position="260"/>
        <end position="288"/>
    </location>
</feature>
<name>A0AAV7ZMU6_9EUKA</name>
<evidence type="ECO:0000259" key="2">
    <source>
        <dbReference type="PROSITE" id="PS51840"/>
    </source>
</evidence>
<accession>A0AAV7ZMU6</accession>
<feature type="compositionally biased region" description="Basic residues" evidence="1">
    <location>
        <begin position="308"/>
        <end position="327"/>
    </location>
</feature>
<evidence type="ECO:0000313" key="4">
    <source>
        <dbReference type="Proteomes" id="UP001146793"/>
    </source>
</evidence>
<organism evidence="3 4">
    <name type="scientific">Anaeramoeba flamelloides</name>
    <dbReference type="NCBI Taxonomy" id="1746091"/>
    <lineage>
        <taxon>Eukaryota</taxon>
        <taxon>Metamonada</taxon>
        <taxon>Anaeramoebidae</taxon>
        <taxon>Anaeramoeba</taxon>
    </lineage>
</organism>
<reference evidence="3" key="1">
    <citation type="submission" date="2022-08" db="EMBL/GenBank/DDBJ databases">
        <title>Novel sulphate-reducing endosymbionts in the free-living metamonad Anaeramoeba.</title>
        <authorList>
            <person name="Jerlstrom-Hultqvist J."/>
            <person name="Cepicka I."/>
            <person name="Gallot-Lavallee L."/>
            <person name="Salas-Leiva D."/>
            <person name="Curtis B.A."/>
            <person name="Zahonova K."/>
            <person name="Pipaliya S."/>
            <person name="Dacks J."/>
            <person name="Roger A.J."/>
        </authorList>
    </citation>
    <scope>NUCLEOTIDE SEQUENCE</scope>
    <source>
        <strain evidence="3">Busselton2</strain>
    </source>
</reference>
<feature type="region of interest" description="Disordered" evidence="1">
    <location>
        <begin position="255"/>
        <end position="327"/>
    </location>
</feature>
<dbReference type="EMBL" id="JANTQA010000026">
    <property type="protein sequence ID" value="KAJ3442151.1"/>
    <property type="molecule type" value="Genomic_DNA"/>
</dbReference>
<dbReference type="Proteomes" id="UP001146793">
    <property type="component" value="Unassembled WGS sequence"/>
</dbReference>
<evidence type="ECO:0000313" key="3">
    <source>
        <dbReference type="EMBL" id="KAJ3442151.1"/>
    </source>
</evidence>
<proteinExistence type="predicted"/>
<dbReference type="AlphaFoldDB" id="A0AAV7ZMU6"/>
<dbReference type="Pfam" id="PF10358">
    <property type="entry name" value="NT-C2"/>
    <property type="match status" value="1"/>
</dbReference>
<protein>
    <submittedName>
        <fullName evidence="3">Fas-associated factor</fullName>
    </submittedName>
</protein>
<dbReference type="InterPro" id="IPR019448">
    <property type="entry name" value="NT-C2"/>
</dbReference>
<comment type="caution">
    <text evidence="3">The sequence shown here is derived from an EMBL/GenBank/DDBJ whole genome shotgun (WGS) entry which is preliminary data.</text>
</comment>
<dbReference type="PROSITE" id="PS51840">
    <property type="entry name" value="C2_NT"/>
    <property type="match status" value="1"/>
</dbReference>